<sequence>MPTHGGSVDGDKPNAFHRAGIQSGTCTTDASICTLPFPAHATSSTMSSPTSSSRSSRSSSSMSEATRRYSFADQTASSSRKTTEALVFSWSHFLCPSAAIAHDLQFASYHSSRRLASLHRDCALLDPVIVATLLDARRLGYLYILVECPLDDFQTTLATFFPKTAALIQCDASHIQLACALKPASLTFTYEHLLYSICAKSARLQHASISLTVFGPEELRHACLTIARALATVVPKAIRTAGGTPSFVQVHDRLGMVRQHLEGIVRRDAPSLRPTARPRTVCL</sequence>
<dbReference type="Proteomes" id="UP000030745">
    <property type="component" value="Unassembled WGS sequence"/>
</dbReference>
<dbReference type="GeneID" id="24131731"/>
<dbReference type="VEuPathDB" id="FungiDB:SPRG_09574"/>
<gene>
    <name evidence="2" type="ORF">SPRG_09574</name>
</gene>
<proteinExistence type="predicted"/>
<reference evidence="2 3" key="1">
    <citation type="journal article" date="2013" name="PLoS Genet.">
        <title>Distinctive expansion of potential virulence genes in the genome of the oomycete fish pathogen Saprolegnia parasitica.</title>
        <authorList>
            <person name="Jiang R.H."/>
            <person name="de Bruijn I."/>
            <person name="Haas B.J."/>
            <person name="Belmonte R."/>
            <person name="Lobach L."/>
            <person name="Christie J."/>
            <person name="van den Ackerveken G."/>
            <person name="Bottin A."/>
            <person name="Bulone V."/>
            <person name="Diaz-Moreno S.M."/>
            <person name="Dumas B."/>
            <person name="Fan L."/>
            <person name="Gaulin E."/>
            <person name="Govers F."/>
            <person name="Grenville-Briggs L.J."/>
            <person name="Horner N.R."/>
            <person name="Levin J.Z."/>
            <person name="Mammella M."/>
            <person name="Meijer H.J."/>
            <person name="Morris P."/>
            <person name="Nusbaum C."/>
            <person name="Oome S."/>
            <person name="Phillips A.J."/>
            <person name="van Rooyen D."/>
            <person name="Rzeszutek E."/>
            <person name="Saraiva M."/>
            <person name="Secombes C.J."/>
            <person name="Seidl M.F."/>
            <person name="Snel B."/>
            <person name="Stassen J.H."/>
            <person name="Sykes S."/>
            <person name="Tripathy S."/>
            <person name="van den Berg H."/>
            <person name="Vega-Arreguin J.C."/>
            <person name="Wawra S."/>
            <person name="Young S.K."/>
            <person name="Zeng Q."/>
            <person name="Dieguez-Uribeondo J."/>
            <person name="Russ C."/>
            <person name="Tyler B.M."/>
            <person name="van West P."/>
        </authorList>
    </citation>
    <scope>NUCLEOTIDE SEQUENCE [LARGE SCALE GENOMIC DNA]</scope>
    <source>
        <strain evidence="2 3">CBS 223.65</strain>
    </source>
</reference>
<name>A0A067C6Y6_SAPPC</name>
<evidence type="ECO:0000313" key="3">
    <source>
        <dbReference type="Proteomes" id="UP000030745"/>
    </source>
</evidence>
<feature type="region of interest" description="Disordered" evidence="1">
    <location>
        <begin position="41"/>
        <end position="61"/>
    </location>
</feature>
<dbReference type="OrthoDB" id="76176at2759"/>
<dbReference type="EMBL" id="KK583237">
    <property type="protein sequence ID" value="KDO24930.1"/>
    <property type="molecule type" value="Genomic_DNA"/>
</dbReference>
<dbReference type="RefSeq" id="XP_012204390.1">
    <property type="nucleotide sequence ID" value="XM_012349000.1"/>
</dbReference>
<dbReference type="KEGG" id="spar:SPRG_09574"/>
<evidence type="ECO:0000256" key="1">
    <source>
        <dbReference type="SAM" id="MobiDB-lite"/>
    </source>
</evidence>
<accession>A0A067C6Y6</accession>
<dbReference type="OMA" id="HACLTIA"/>
<feature type="compositionally biased region" description="Low complexity" evidence="1">
    <location>
        <begin position="43"/>
        <end position="61"/>
    </location>
</feature>
<organism evidence="2 3">
    <name type="scientific">Saprolegnia parasitica (strain CBS 223.65)</name>
    <dbReference type="NCBI Taxonomy" id="695850"/>
    <lineage>
        <taxon>Eukaryota</taxon>
        <taxon>Sar</taxon>
        <taxon>Stramenopiles</taxon>
        <taxon>Oomycota</taxon>
        <taxon>Saprolegniomycetes</taxon>
        <taxon>Saprolegniales</taxon>
        <taxon>Saprolegniaceae</taxon>
        <taxon>Saprolegnia</taxon>
    </lineage>
</organism>
<dbReference type="AlphaFoldDB" id="A0A067C6Y6"/>
<keyword evidence="3" id="KW-1185">Reference proteome</keyword>
<evidence type="ECO:0000313" key="2">
    <source>
        <dbReference type="EMBL" id="KDO24930.1"/>
    </source>
</evidence>
<protein>
    <submittedName>
        <fullName evidence="2">Uncharacterized protein</fullName>
    </submittedName>
</protein>